<keyword evidence="3" id="KW-1185">Reference proteome</keyword>
<evidence type="ECO:0000256" key="1">
    <source>
        <dbReference type="SAM" id="SignalP"/>
    </source>
</evidence>
<evidence type="ECO:0008006" key="4">
    <source>
        <dbReference type="Google" id="ProtNLM"/>
    </source>
</evidence>
<keyword evidence="1" id="KW-0732">Signal</keyword>
<comment type="caution">
    <text evidence="2">The sequence shown here is derived from an EMBL/GenBank/DDBJ whole genome shotgun (WGS) entry which is preliminary data.</text>
</comment>
<proteinExistence type="predicted"/>
<accession>A0A074L5W6</accession>
<protein>
    <recommendedName>
        <fullName evidence="4">DUF4932 domain-containing protein</fullName>
    </recommendedName>
</protein>
<dbReference type="AlphaFoldDB" id="A0A074L5W6"/>
<dbReference type="OrthoDB" id="6402335at2"/>
<dbReference type="eggNOG" id="ENOG5032WD3">
    <property type="taxonomic scope" value="Bacteria"/>
</dbReference>
<dbReference type="STRING" id="1048983.EL17_06035"/>
<name>A0A074L5W6_9BACT</name>
<dbReference type="EMBL" id="JMIH01000014">
    <property type="protein sequence ID" value="KEO75218.1"/>
    <property type="molecule type" value="Genomic_DNA"/>
</dbReference>
<dbReference type="Proteomes" id="UP000027821">
    <property type="component" value="Unassembled WGS sequence"/>
</dbReference>
<gene>
    <name evidence="2" type="ORF">EL17_06035</name>
</gene>
<evidence type="ECO:0000313" key="3">
    <source>
        <dbReference type="Proteomes" id="UP000027821"/>
    </source>
</evidence>
<organism evidence="2 3">
    <name type="scientific">Anditalea andensis</name>
    <dbReference type="NCBI Taxonomy" id="1048983"/>
    <lineage>
        <taxon>Bacteria</taxon>
        <taxon>Pseudomonadati</taxon>
        <taxon>Bacteroidota</taxon>
        <taxon>Cytophagia</taxon>
        <taxon>Cytophagales</taxon>
        <taxon>Cytophagaceae</taxon>
        <taxon>Anditalea</taxon>
    </lineage>
</organism>
<dbReference type="RefSeq" id="WP_035071925.1">
    <property type="nucleotide sequence ID" value="NZ_JMIH01000014.1"/>
</dbReference>
<reference evidence="2 3" key="1">
    <citation type="submission" date="2014-04" db="EMBL/GenBank/DDBJ databases">
        <title>Characterization and application of a salt tolerant electro-active bacterium.</title>
        <authorList>
            <person name="Yang L."/>
            <person name="Wei S."/>
            <person name="Tay Q.X.M."/>
        </authorList>
    </citation>
    <scope>NUCLEOTIDE SEQUENCE [LARGE SCALE GENOMIC DNA]</scope>
    <source>
        <strain evidence="2 3">LY1</strain>
    </source>
</reference>
<feature type="signal peptide" evidence="1">
    <location>
        <begin position="1"/>
        <end position="17"/>
    </location>
</feature>
<sequence length="355" mass="42007">MKFAYIAILFFQSTFLAALPLKNEVQYEVKVHPGTELLHIVNYLAGVNQPLVKKSSYLDDVDEWFGEYINHPAVKHAKELPYNDFADLGWCFEGKDMNLSIPDRYGYFGHLISTGYLEKYLKLSQQFAQDTRFWDFYQEQESNFRNWENEFTAALERDLPLQALDDFFKVPFDKVIYFSISPMGTSLKANLFLDEINPKFINYAPVIIPYDRNFVAQESTEPNFEYHHLALTNSVWHEVSHLYWEEINGGFREEIGRLTYSDDYTSNFNTFDDRELNTYFFVHELVADGVAIFLKKEFIDEDLAEEHLLINESVGGMLFRDFVQLVESQYYYNREEKNFRKFIPQFIEMIENKNP</sequence>
<feature type="chain" id="PRO_5001695724" description="DUF4932 domain-containing protein" evidence="1">
    <location>
        <begin position="18"/>
        <end position="355"/>
    </location>
</feature>
<evidence type="ECO:0000313" key="2">
    <source>
        <dbReference type="EMBL" id="KEO75218.1"/>
    </source>
</evidence>